<name>A0A3S4JV78_SERRU</name>
<dbReference type="EMBL" id="LR134155">
    <property type="protein sequence ID" value="VEA71334.1"/>
    <property type="molecule type" value="Genomic_DNA"/>
</dbReference>
<proteinExistence type="predicted"/>
<evidence type="ECO:0000256" key="2">
    <source>
        <dbReference type="ARBA" id="ARBA00023054"/>
    </source>
</evidence>
<dbReference type="AlphaFoldDB" id="A0A3S4JV78"/>
<sequence length="321" mass="35728">MNLIGKVVLIAVFSLLCSGCRDSSSDTFSGYANGEFIYLSYHASEKIEQVLVNKGAWVEKGQTLAAMESFNADNALRIAEKNYMAERALLQDLRSGDRDKELDVVRAQLTRARAAAKLAKRQLERNQPLYAKHVISATEWESMEADYAQKSAQVNELSHQLTAKALPARQERINNQSARVASARLQLDKARWDMQQSRIVAPQSALVYDVIYRPGERPAAGKPIISLLPPENIKVRFFVPETGLAALSVGSRIDILCDGCPQPIAGTVHYISPQAEYSPPVIYSTERREKLVFMAEARPELAQAQRMKIGQPVQVRLVSDE</sequence>
<dbReference type="GeneID" id="61763811"/>
<evidence type="ECO:0000256" key="1">
    <source>
        <dbReference type="ARBA" id="ARBA00004196"/>
    </source>
</evidence>
<dbReference type="Gene3D" id="1.10.287.470">
    <property type="entry name" value="Helix hairpin bin"/>
    <property type="match status" value="1"/>
</dbReference>
<dbReference type="PANTHER" id="PTHR32347:SF23">
    <property type="entry name" value="BLL5650 PROTEIN"/>
    <property type="match status" value="1"/>
</dbReference>
<dbReference type="Gene3D" id="2.40.30.170">
    <property type="match status" value="1"/>
</dbReference>
<comment type="subcellular location">
    <subcellularLocation>
        <location evidence="1">Cell envelope</location>
    </subcellularLocation>
</comment>
<dbReference type="SUPFAM" id="SSF111369">
    <property type="entry name" value="HlyD-like secretion proteins"/>
    <property type="match status" value="1"/>
</dbReference>
<dbReference type="InterPro" id="IPR050465">
    <property type="entry name" value="UPF0194_transport"/>
</dbReference>
<dbReference type="PANTHER" id="PTHR32347">
    <property type="entry name" value="EFFLUX SYSTEM COMPONENT YKNX-RELATED"/>
    <property type="match status" value="1"/>
</dbReference>
<keyword evidence="2" id="KW-0175">Coiled coil</keyword>
<evidence type="ECO:0000313" key="4">
    <source>
        <dbReference type="Proteomes" id="UP000271603"/>
    </source>
</evidence>
<organism evidence="3 4">
    <name type="scientific">Serratia rubidaea</name>
    <name type="common">Serratia marinorubra</name>
    <dbReference type="NCBI Taxonomy" id="61652"/>
    <lineage>
        <taxon>Bacteria</taxon>
        <taxon>Pseudomonadati</taxon>
        <taxon>Pseudomonadota</taxon>
        <taxon>Gammaproteobacteria</taxon>
        <taxon>Enterobacterales</taxon>
        <taxon>Yersiniaceae</taxon>
        <taxon>Serratia</taxon>
    </lineage>
</organism>
<dbReference type="RefSeq" id="WP_054307482.1">
    <property type="nucleotide sequence ID" value="NZ_CAMIPJ010000002.1"/>
</dbReference>
<dbReference type="GO" id="GO:0030313">
    <property type="term" value="C:cell envelope"/>
    <property type="evidence" value="ECO:0007669"/>
    <property type="project" value="UniProtKB-SubCell"/>
</dbReference>
<evidence type="ECO:0000313" key="3">
    <source>
        <dbReference type="EMBL" id="VEA71334.1"/>
    </source>
</evidence>
<gene>
    <name evidence="3" type="ORF">NCTC9419_02885</name>
</gene>
<reference evidence="3 4" key="1">
    <citation type="submission" date="2018-12" db="EMBL/GenBank/DDBJ databases">
        <authorList>
            <consortium name="Pathogen Informatics"/>
        </authorList>
    </citation>
    <scope>NUCLEOTIDE SEQUENCE [LARGE SCALE GENOMIC DNA]</scope>
    <source>
        <strain evidence="3 4">NCTC9419</strain>
    </source>
</reference>
<protein>
    <submittedName>
        <fullName evidence="3">Putative efflux pump membrane fusion protein</fullName>
    </submittedName>
</protein>
<dbReference type="STRING" id="61652.AXX16_0234"/>
<dbReference type="Proteomes" id="UP000271603">
    <property type="component" value="Chromosome"/>
</dbReference>
<accession>A0A3S4JV78</accession>